<keyword evidence="3 10" id="KW-0813">Transport</keyword>
<dbReference type="AlphaFoldDB" id="Q9SM42"/>
<dbReference type="SMART" id="SM00960">
    <property type="entry name" value="Robl_LC7"/>
    <property type="match status" value="1"/>
</dbReference>
<evidence type="ECO:0000256" key="10">
    <source>
        <dbReference type="PIRNR" id="PIRNR009998"/>
    </source>
</evidence>
<comment type="function">
    <text evidence="9">Acts as one of several non-catalytic accessory components of the cytoplasmic dynein 1 complex that are thought to be involved in linking dynein to cargos and to adapter proteins that regulate dynein function. Cytoplasmic dynein 1 acts as a motor for the intracellular retrograde motility of vesicles and organelles along microtubules.</text>
</comment>
<proteinExistence type="evidence at transcript level"/>
<dbReference type="GO" id="GO:0005737">
    <property type="term" value="C:cytoplasm"/>
    <property type="evidence" value="ECO:0007669"/>
    <property type="project" value="UniProtKB-UniRule"/>
</dbReference>
<gene>
    <name evidence="12" type="primary">b15</name>
</gene>
<protein>
    <recommendedName>
        <fullName evidence="10">Dynein light chain roadblock</fullName>
    </recommendedName>
</protein>
<evidence type="ECO:0000256" key="6">
    <source>
        <dbReference type="ARBA" id="ARBA00023017"/>
    </source>
</evidence>
<evidence type="ECO:0000256" key="3">
    <source>
        <dbReference type="ARBA" id="ARBA00022448"/>
    </source>
</evidence>
<dbReference type="EMBL" id="AJ243446">
    <property type="protein sequence ID" value="CAB61260.1"/>
    <property type="molecule type" value="mRNA"/>
</dbReference>
<keyword evidence="8 10" id="KW-0206">Cytoskeleton</keyword>
<dbReference type="PIRSF" id="PIRSF009998">
    <property type="entry name" value="DLC7"/>
    <property type="match status" value="1"/>
</dbReference>
<sequence length="100" mass="11100">MAEAIQATLERIQKHKGVLGTIIIDHNGVTLHSTLDDKTTAEYTELIPALSMLAKNLVRDVDPQNDLDFLRVRSLKHEIMVAPKEEFLLIVIQDPAAVSA</sequence>
<dbReference type="FunFam" id="3.30.450.30:FF:000009">
    <property type="entry name" value="Dynein light chain roadblock"/>
    <property type="match status" value="1"/>
</dbReference>
<comment type="subcellular location">
    <subcellularLocation>
        <location evidence="1 10">Cytoplasm</location>
        <location evidence="1 10">Cytoskeleton</location>
    </subcellularLocation>
</comment>
<evidence type="ECO:0000256" key="5">
    <source>
        <dbReference type="ARBA" id="ARBA00022701"/>
    </source>
</evidence>
<accession>Q9SM42</accession>
<evidence type="ECO:0000259" key="11">
    <source>
        <dbReference type="SMART" id="SM00960"/>
    </source>
</evidence>
<comment type="similarity">
    <text evidence="2 10">Belongs to the GAMAD family.</text>
</comment>
<evidence type="ECO:0000256" key="9">
    <source>
        <dbReference type="ARBA" id="ARBA00025362"/>
    </source>
</evidence>
<feature type="domain" description="Roadblock/LAMTOR2" evidence="11">
    <location>
        <begin position="5"/>
        <end position="93"/>
    </location>
</feature>
<evidence type="ECO:0000256" key="2">
    <source>
        <dbReference type="ARBA" id="ARBA00007191"/>
    </source>
</evidence>
<dbReference type="Pfam" id="PF03259">
    <property type="entry name" value="Robl_LC7"/>
    <property type="match status" value="1"/>
</dbReference>
<dbReference type="InterPro" id="IPR016561">
    <property type="entry name" value="DYNLRB1/2"/>
</dbReference>
<keyword evidence="4 10" id="KW-0963">Cytoplasm</keyword>
<keyword evidence="7 10" id="KW-0505">Motor protein</keyword>
<dbReference type="Gene3D" id="3.30.450.30">
    <property type="entry name" value="Dynein light chain 2a, cytoplasmic"/>
    <property type="match status" value="1"/>
</dbReference>
<dbReference type="InterPro" id="IPR004942">
    <property type="entry name" value="Roadblock/LAMTOR2_dom"/>
</dbReference>
<reference evidence="12" key="1">
    <citation type="journal article" date="2000" name="Biochim. Biophys. Acta">
        <title>A cDNA from the green alga Spermatozopsis similis encodes a protein with homology to the newly discovered Roadblock/LC7 family of dynein-associated proteins.</title>
        <authorList>
            <person name="Dole V."/>
            <person name="Rupprich Jakubzik C."/>
            <person name="Bruenjes B."/>
            <person name="Kreimer G."/>
        </authorList>
    </citation>
    <scope>NUCLEOTIDE SEQUENCE</scope>
    <source>
        <strain evidence="12">SAG B 1.85</strain>
    </source>
</reference>
<evidence type="ECO:0000313" key="12">
    <source>
        <dbReference type="EMBL" id="CAB61260.1"/>
    </source>
</evidence>
<keyword evidence="5 10" id="KW-0493">Microtubule</keyword>
<dbReference type="PANTHER" id="PTHR10779">
    <property type="entry name" value="DYNEIN LIGHT CHAIN ROADBLOCK"/>
    <property type="match status" value="1"/>
</dbReference>
<keyword evidence="6 10" id="KW-0243">Dynein</keyword>
<dbReference type="GO" id="GO:0045505">
    <property type="term" value="F:dynein intermediate chain binding"/>
    <property type="evidence" value="ECO:0007669"/>
    <property type="project" value="UniProtKB-UniRule"/>
</dbReference>
<organism evidence="12">
    <name type="scientific">Spermatozopsis similis</name>
    <name type="common">Green alga</name>
    <dbReference type="NCBI Taxonomy" id="3192"/>
    <lineage>
        <taxon>Eukaryota</taxon>
        <taxon>Viridiplantae</taxon>
        <taxon>Chlorophyta</taxon>
        <taxon>core chlorophytes</taxon>
        <taxon>Chlorophyceae</taxon>
        <taxon>CS clade</taxon>
        <taxon>Chlamydomonadales</taxon>
        <taxon>Dunaliellaceae</taxon>
        <taxon>Spermatozopsis</taxon>
    </lineage>
</organism>
<evidence type="ECO:0000256" key="4">
    <source>
        <dbReference type="ARBA" id="ARBA00022490"/>
    </source>
</evidence>
<dbReference type="SUPFAM" id="SSF103196">
    <property type="entry name" value="Roadblock/LC7 domain"/>
    <property type="match status" value="1"/>
</dbReference>
<dbReference type="GO" id="GO:0005868">
    <property type="term" value="C:cytoplasmic dynein complex"/>
    <property type="evidence" value="ECO:0007669"/>
    <property type="project" value="UniProtKB-UniRule"/>
</dbReference>
<dbReference type="GO" id="GO:0007018">
    <property type="term" value="P:microtubule-based movement"/>
    <property type="evidence" value="ECO:0007669"/>
    <property type="project" value="UniProtKB-UniRule"/>
</dbReference>
<evidence type="ECO:0000256" key="1">
    <source>
        <dbReference type="ARBA" id="ARBA00004245"/>
    </source>
</evidence>
<evidence type="ECO:0000256" key="7">
    <source>
        <dbReference type="ARBA" id="ARBA00023175"/>
    </source>
</evidence>
<name>Q9SM42_SPESI</name>
<evidence type="ECO:0000256" key="8">
    <source>
        <dbReference type="ARBA" id="ARBA00023212"/>
    </source>
</evidence>
<dbReference type="GO" id="GO:0005874">
    <property type="term" value="C:microtubule"/>
    <property type="evidence" value="ECO:0007669"/>
    <property type="project" value="UniProtKB-UniRule"/>
</dbReference>